<proteinExistence type="inferred from homology"/>
<dbReference type="PANTHER" id="PTHR35174:SF3">
    <property type="entry name" value="BLL7171 PROTEIN"/>
    <property type="match status" value="1"/>
</dbReference>
<keyword evidence="4" id="KW-1185">Reference proteome</keyword>
<dbReference type="PANTHER" id="PTHR35174">
    <property type="entry name" value="BLL7171 PROTEIN-RELATED"/>
    <property type="match status" value="1"/>
</dbReference>
<dbReference type="Gene3D" id="3.30.70.1060">
    <property type="entry name" value="Dimeric alpha+beta barrel"/>
    <property type="match status" value="1"/>
</dbReference>
<dbReference type="InterPro" id="IPR011008">
    <property type="entry name" value="Dimeric_a/b-barrel"/>
</dbReference>
<organism evidence="3 4">
    <name type="scientific">Streptosporangium algeriense</name>
    <dbReference type="NCBI Taxonomy" id="1682748"/>
    <lineage>
        <taxon>Bacteria</taxon>
        <taxon>Bacillati</taxon>
        <taxon>Actinomycetota</taxon>
        <taxon>Actinomycetes</taxon>
        <taxon>Streptosporangiales</taxon>
        <taxon>Streptosporangiaceae</taxon>
        <taxon>Streptosporangium</taxon>
    </lineage>
</organism>
<dbReference type="Pfam" id="PF03795">
    <property type="entry name" value="YCII"/>
    <property type="match status" value="1"/>
</dbReference>
<comment type="caution">
    <text evidence="3">The sequence shown here is derived from an EMBL/GenBank/DDBJ whole genome shotgun (WGS) entry which is preliminary data.</text>
</comment>
<dbReference type="Proteomes" id="UP001597024">
    <property type="component" value="Unassembled WGS sequence"/>
</dbReference>
<name>A0ABW3E855_9ACTN</name>
<dbReference type="EMBL" id="JBHTHX010003257">
    <property type="protein sequence ID" value="MFD0891526.1"/>
    <property type="molecule type" value="Genomic_DNA"/>
</dbReference>
<evidence type="ECO:0000313" key="4">
    <source>
        <dbReference type="Proteomes" id="UP001597024"/>
    </source>
</evidence>
<evidence type="ECO:0000256" key="1">
    <source>
        <dbReference type="ARBA" id="ARBA00007689"/>
    </source>
</evidence>
<feature type="non-terminal residue" evidence="3">
    <location>
        <position position="119"/>
    </location>
</feature>
<protein>
    <submittedName>
        <fullName evidence="3">YciI family protein</fullName>
    </submittedName>
</protein>
<dbReference type="InterPro" id="IPR005545">
    <property type="entry name" value="YCII"/>
</dbReference>
<comment type="similarity">
    <text evidence="1">Belongs to the YciI family.</text>
</comment>
<dbReference type="SUPFAM" id="SSF54909">
    <property type="entry name" value="Dimeric alpha+beta barrel"/>
    <property type="match status" value="1"/>
</dbReference>
<reference evidence="4" key="1">
    <citation type="journal article" date="2019" name="Int. J. Syst. Evol. Microbiol.">
        <title>The Global Catalogue of Microorganisms (GCM) 10K type strain sequencing project: providing services to taxonomists for standard genome sequencing and annotation.</title>
        <authorList>
            <consortium name="The Broad Institute Genomics Platform"/>
            <consortium name="The Broad Institute Genome Sequencing Center for Infectious Disease"/>
            <person name="Wu L."/>
            <person name="Ma J."/>
        </authorList>
    </citation>
    <scope>NUCLEOTIDE SEQUENCE [LARGE SCALE GENOMIC DNA]</scope>
    <source>
        <strain evidence="4">CCUG 62974</strain>
    </source>
</reference>
<feature type="domain" description="YCII-related" evidence="2">
    <location>
        <begin position="1"/>
        <end position="111"/>
    </location>
</feature>
<accession>A0ABW3E855</accession>
<evidence type="ECO:0000259" key="2">
    <source>
        <dbReference type="Pfam" id="PF03795"/>
    </source>
</evidence>
<evidence type="ECO:0000313" key="3">
    <source>
        <dbReference type="EMBL" id="MFD0891526.1"/>
    </source>
</evidence>
<sequence>MLMIYNNPEAWEVLSHEERDGLVGEARELVAELAASGEWVGGEALAARSRSRTVQARDGGLMITDGPFIEAKEHLAGYCVLDCATEERALEIAARWPDARICAVEIRPIEPPRAPADGT</sequence>
<gene>
    <name evidence="3" type="ORF">ACFQ08_43840</name>
</gene>